<reference evidence="2 3" key="1">
    <citation type="journal article" date="2009" name="Stand. Genomic Sci.">
        <title>Complete genome sequence of Desulfotomaculum acetoxidans type strain (5575).</title>
        <authorList>
            <person name="Spring S."/>
            <person name="Lapidus A."/>
            <person name="Schroder M."/>
            <person name="Gleim D."/>
            <person name="Sims D."/>
            <person name="Meincke L."/>
            <person name="Glavina Del Rio T."/>
            <person name="Tice H."/>
            <person name="Copeland A."/>
            <person name="Cheng J.F."/>
            <person name="Lucas S."/>
            <person name="Chen F."/>
            <person name="Nolan M."/>
            <person name="Bruce D."/>
            <person name="Goodwin L."/>
            <person name="Pitluck S."/>
            <person name="Ivanova N."/>
            <person name="Mavromatis K."/>
            <person name="Mikhailova N."/>
            <person name="Pati A."/>
            <person name="Chen A."/>
            <person name="Palaniappan K."/>
            <person name="Land M."/>
            <person name="Hauser L."/>
            <person name="Chang Y.J."/>
            <person name="Jeffries C.D."/>
            <person name="Chain P."/>
            <person name="Saunders E."/>
            <person name="Brettin T."/>
            <person name="Detter J.C."/>
            <person name="Goker M."/>
            <person name="Bristow J."/>
            <person name="Eisen J.A."/>
            <person name="Markowitz V."/>
            <person name="Hugenholtz P."/>
            <person name="Kyrpides N.C."/>
            <person name="Klenk H.P."/>
            <person name="Han C."/>
        </authorList>
    </citation>
    <scope>NUCLEOTIDE SEQUENCE [LARGE SCALE GENOMIC DNA]</scope>
    <source>
        <strain evidence="3">ATCC 49208 / DSM 771 / VKM B-1644</strain>
    </source>
</reference>
<dbReference type="RefSeq" id="WP_015759093.1">
    <property type="nucleotide sequence ID" value="NC_013216.1"/>
</dbReference>
<evidence type="ECO:0000313" key="2">
    <source>
        <dbReference type="EMBL" id="ACV64407.1"/>
    </source>
</evidence>
<accession>C8VWP3</accession>
<dbReference type="OrthoDB" id="1684751at2"/>
<dbReference type="Pfam" id="PF12728">
    <property type="entry name" value="HTH_17"/>
    <property type="match status" value="1"/>
</dbReference>
<evidence type="ECO:0000259" key="1">
    <source>
        <dbReference type="Pfam" id="PF12728"/>
    </source>
</evidence>
<dbReference type="AlphaFoldDB" id="C8VWP3"/>
<name>C8VWP3_DESAS</name>
<evidence type="ECO:0000313" key="3">
    <source>
        <dbReference type="Proteomes" id="UP000002217"/>
    </source>
</evidence>
<proteinExistence type="predicted"/>
<dbReference type="STRING" id="485916.Dtox_3699"/>
<dbReference type="Proteomes" id="UP000002217">
    <property type="component" value="Chromosome"/>
</dbReference>
<gene>
    <name evidence="2" type="ordered locus">Dtox_3699</name>
</gene>
<keyword evidence="3" id="KW-1185">Reference proteome</keyword>
<dbReference type="KEGG" id="dae:Dtox_3699"/>
<organism evidence="2 3">
    <name type="scientific">Desulfofarcimen acetoxidans (strain ATCC 49208 / DSM 771 / KCTC 5769 / VKM B-1644 / 5575)</name>
    <name type="common">Desulfotomaculum acetoxidans</name>
    <dbReference type="NCBI Taxonomy" id="485916"/>
    <lineage>
        <taxon>Bacteria</taxon>
        <taxon>Bacillati</taxon>
        <taxon>Bacillota</taxon>
        <taxon>Clostridia</taxon>
        <taxon>Eubacteriales</taxon>
        <taxon>Peptococcaceae</taxon>
        <taxon>Desulfofarcimen</taxon>
    </lineage>
</organism>
<dbReference type="HOGENOM" id="CLU_140176_12_3_9"/>
<dbReference type="EMBL" id="CP001720">
    <property type="protein sequence ID" value="ACV64407.1"/>
    <property type="molecule type" value="Genomic_DNA"/>
</dbReference>
<protein>
    <recommendedName>
        <fullName evidence="1">Helix-turn-helix domain-containing protein</fullName>
    </recommendedName>
</protein>
<dbReference type="InterPro" id="IPR041657">
    <property type="entry name" value="HTH_17"/>
</dbReference>
<sequence>MKKEAYSIPETAKILGIGRSLAYQLAREGKLKTVKLGKRLIVPAKVIEQMLSACG</sequence>
<feature type="domain" description="Helix-turn-helix" evidence="1">
    <location>
        <begin position="6"/>
        <end position="53"/>
    </location>
</feature>